<evidence type="ECO:0000313" key="7">
    <source>
        <dbReference type="Proteomes" id="UP000594262"/>
    </source>
</evidence>
<dbReference type="GO" id="GO:0047777">
    <property type="term" value="F:(S)-citramalyl-CoA lyase activity"/>
    <property type="evidence" value="ECO:0007669"/>
    <property type="project" value="TreeGrafter"/>
</dbReference>
<dbReference type="Gene3D" id="3.20.20.60">
    <property type="entry name" value="Phosphoenolpyruvate-binding domains"/>
    <property type="match status" value="2"/>
</dbReference>
<sequence length="259" mass="28545">MAANLSLSILKKVAQVKIIRYSSSIAGFKPRRSLLYVPGDENKKVQKASGLDADVVVLDCEDGVAQSKKFKSKVNDLMKNHTNQSPLKVICQTETPIGMMNLRGILEECLIPDKNLQFEAFVFGSDDFLASIGGTRTESAIELLFARQNFIMHVKGFGLQAIDMVYINFKDQEGLERQSSDGAKMGFTGKQIIHPAQIDVVNKAFAPTEERIDYAERLVKAFDAHQLTGKGAFAFEGNMIDMPTVLQAQNILNLAKAIA</sequence>
<dbReference type="GO" id="GO:0106064">
    <property type="term" value="P:regulation of cobalamin metabolic process"/>
    <property type="evidence" value="ECO:0007669"/>
    <property type="project" value="TreeGrafter"/>
</dbReference>
<dbReference type="InterPro" id="IPR011206">
    <property type="entry name" value="Citrate_lyase_beta/mcl1/mcl2"/>
</dbReference>
<dbReference type="PIRSF" id="PIRSF015582">
    <property type="entry name" value="Cit_lyase_B"/>
    <property type="match status" value="1"/>
</dbReference>
<dbReference type="PANTHER" id="PTHR11105:SF0">
    <property type="entry name" value="CITRAMALYL-COA LYASE, MITOCHONDRIAL"/>
    <property type="match status" value="1"/>
</dbReference>
<keyword evidence="3 4" id="KW-0460">Magnesium</keyword>
<organism evidence="6 7">
    <name type="scientific">Clytia hemisphaerica</name>
    <dbReference type="NCBI Taxonomy" id="252671"/>
    <lineage>
        <taxon>Eukaryota</taxon>
        <taxon>Metazoa</taxon>
        <taxon>Cnidaria</taxon>
        <taxon>Hydrozoa</taxon>
        <taxon>Hydroidolina</taxon>
        <taxon>Leptothecata</taxon>
        <taxon>Obeliida</taxon>
        <taxon>Clytiidae</taxon>
        <taxon>Clytia</taxon>
    </lineage>
</organism>
<evidence type="ECO:0000256" key="1">
    <source>
        <dbReference type="ARBA" id="ARBA00001946"/>
    </source>
</evidence>
<accession>A0A7M6DRE8</accession>
<comment type="cofactor">
    <cofactor evidence="1">
        <name>Mg(2+)</name>
        <dbReference type="ChEBI" id="CHEBI:18420"/>
    </cofactor>
</comment>
<dbReference type="AlphaFoldDB" id="A0A7M6DRE8"/>
<dbReference type="SUPFAM" id="SSF51621">
    <property type="entry name" value="Phosphoenolpyruvate/pyruvate domain"/>
    <property type="match status" value="1"/>
</dbReference>
<evidence type="ECO:0000256" key="3">
    <source>
        <dbReference type="ARBA" id="ARBA00022842"/>
    </source>
</evidence>
<dbReference type="PANTHER" id="PTHR11105">
    <property type="entry name" value="CITRATE LYASE SUBUNIT BETA-RELATED"/>
    <property type="match status" value="1"/>
</dbReference>
<reference evidence="6" key="1">
    <citation type="submission" date="2021-01" db="UniProtKB">
        <authorList>
            <consortium name="EnsemblMetazoa"/>
        </authorList>
    </citation>
    <scope>IDENTIFICATION</scope>
</reference>
<dbReference type="GO" id="GO:0046872">
    <property type="term" value="F:metal ion binding"/>
    <property type="evidence" value="ECO:0007669"/>
    <property type="project" value="UniProtKB-KW"/>
</dbReference>
<dbReference type="OrthoDB" id="1773at2759"/>
<evidence type="ECO:0000259" key="5">
    <source>
        <dbReference type="Pfam" id="PF03328"/>
    </source>
</evidence>
<dbReference type="Proteomes" id="UP000594262">
    <property type="component" value="Unplaced"/>
</dbReference>
<evidence type="ECO:0000256" key="4">
    <source>
        <dbReference type="PIRSR" id="PIRSR015582-2"/>
    </source>
</evidence>
<dbReference type="Pfam" id="PF03328">
    <property type="entry name" value="HpcH_HpaI"/>
    <property type="match status" value="1"/>
</dbReference>
<feature type="binding site" evidence="4">
    <location>
        <position position="127"/>
    </location>
    <ligand>
        <name>Mg(2+)</name>
        <dbReference type="ChEBI" id="CHEBI:18420"/>
    </ligand>
</feature>
<evidence type="ECO:0000256" key="2">
    <source>
        <dbReference type="ARBA" id="ARBA00022723"/>
    </source>
</evidence>
<dbReference type="EnsemblMetazoa" id="CLYHEMT024205.1">
    <property type="protein sequence ID" value="CLYHEMP024205.1"/>
    <property type="gene ID" value="CLYHEMG024205"/>
</dbReference>
<evidence type="ECO:0000313" key="6">
    <source>
        <dbReference type="EnsemblMetazoa" id="CLYHEMP024205.1"/>
    </source>
</evidence>
<keyword evidence="2 4" id="KW-0479">Metal-binding</keyword>
<proteinExistence type="predicted"/>
<keyword evidence="7" id="KW-1185">Reference proteome</keyword>
<dbReference type="InterPro" id="IPR040442">
    <property type="entry name" value="Pyrv_kinase-like_dom_sf"/>
</dbReference>
<protein>
    <recommendedName>
        <fullName evidence="5">HpcH/HpaI aldolase/citrate lyase domain-containing protein</fullName>
    </recommendedName>
</protein>
<dbReference type="InterPro" id="IPR005000">
    <property type="entry name" value="Aldolase/citrate-lyase_domain"/>
</dbReference>
<dbReference type="InterPro" id="IPR040186">
    <property type="entry name" value="Citramalyl-CoA_lyase"/>
</dbReference>
<dbReference type="InterPro" id="IPR015813">
    <property type="entry name" value="Pyrv/PenolPyrv_kinase-like_dom"/>
</dbReference>
<feature type="binding site" evidence="4">
    <location>
        <position position="94"/>
    </location>
    <ligand>
        <name>Mg(2+)</name>
        <dbReference type="ChEBI" id="CHEBI:18420"/>
    </ligand>
</feature>
<name>A0A7M6DRE8_9CNID</name>
<feature type="domain" description="HpcH/HpaI aldolase/citrate lyase" evidence="5">
    <location>
        <begin position="84"/>
        <end position="195"/>
    </location>
</feature>